<organism evidence="2 3">
    <name type="scientific">Anas platyrhynchos</name>
    <name type="common">Mallard</name>
    <name type="synonym">Anas boschas</name>
    <dbReference type="NCBI Taxonomy" id="8839"/>
    <lineage>
        <taxon>Eukaryota</taxon>
        <taxon>Metazoa</taxon>
        <taxon>Chordata</taxon>
        <taxon>Craniata</taxon>
        <taxon>Vertebrata</taxon>
        <taxon>Euteleostomi</taxon>
        <taxon>Archelosauria</taxon>
        <taxon>Archosauria</taxon>
        <taxon>Dinosauria</taxon>
        <taxon>Saurischia</taxon>
        <taxon>Theropoda</taxon>
        <taxon>Coelurosauria</taxon>
        <taxon>Aves</taxon>
        <taxon>Neognathae</taxon>
        <taxon>Galloanserae</taxon>
        <taxon>Anseriformes</taxon>
        <taxon>Anatidae</taxon>
        <taxon>Anatinae</taxon>
        <taxon>Anas</taxon>
    </lineage>
</organism>
<feature type="region of interest" description="Disordered" evidence="1">
    <location>
        <begin position="279"/>
        <end position="299"/>
    </location>
</feature>
<protein>
    <submittedName>
        <fullName evidence="2">Uncharacterized protein</fullName>
    </submittedName>
</protein>
<evidence type="ECO:0000313" key="3">
    <source>
        <dbReference type="Proteomes" id="UP000296049"/>
    </source>
</evidence>
<reference evidence="3" key="1">
    <citation type="journal article" date="2013" name="Nat. Genet.">
        <title>The duck genome and transcriptome provide insight into an avian influenza virus reservoir species.</title>
        <authorList>
            <person name="Huang Y."/>
            <person name="Li Y."/>
            <person name="Burt D.W."/>
            <person name="Chen H."/>
            <person name="Zhang Y."/>
            <person name="Qian W."/>
            <person name="Kim H."/>
            <person name="Gan S."/>
            <person name="Zhao Y."/>
            <person name="Li J."/>
            <person name="Yi K."/>
            <person name="Feng H."/>
            <person name="Zhu P."/>
            <person name="Li B."/>
            <person name="Liu Q."/>
            <person name="Fairley S."/>
            <person name="Magor K.E."/>
            <person name="Du Z."/>
            <person name="Hu X."/>
            <person name="Goodman L."/>
            <person name="Tafer H."/>
            <person name="Vignal A."/>
            <person name="Lee T."/>
            <person name="Kim K.W."/>
            <person name="Sheng Z."/>
            <person name="An Y."/>
            <person name="Searle S."/>
            <person name="Herrero J."/>
            <person name="Groenen M.A."/>
            <person name="Crooijmans R.P."/>
            <person name="Faraut T."/>
            <person name="Cai Q."/>
            <person name="Webster R.G."/>
            <person name="Aldridge J.R."/>
            <person name="Warren W.C."/>
            <person name="Bartschat S."/>
            <person name="Kehr S."/>
            <person name="Marz M."/>
            <person name="Stadler P.F."/>
            <person name="Smith J."/>
            <person name="Kraus R.H."/>
            <person name="Zhao Y."/>
            <person name="Ren L."/>
            <person name="Fei J."/>
            <person name="Morisson M."/>
            <person name="Kaiser P."/>
            <person name="Griffin D.K."/>
            <person name="Rao M."/>
            <person name="Pitel F."/>
            <person name="Wang J."/>
            <person name="Li N."/>
        </authorList>
    </citation>
    <scope>NUCLEOTIDE SEQUENCE [LARGE SCALE GENOMIC DNA]</scope>
</reference>
<dbReference type="Proteomes" id="UP000296049">
    <property type="component" value="Unassembled WGS sequence"/>
</dbReference>
<feature type="compositionally biased region" description="Basic residues" evidence="1">
    <location>
        <begin position="21"/>
        <end position="33"/>
    </location>
</feature>
<feature type="compositionally biased region" description="Basic and acidic residues" evidence="1">
    <location>
        <begin position="34"/>
        <end position="44"/>
    </location>
</feature>
<accession>R0JY56</accession>
<gene>
    <name evidence="2" type="ORF">Anapl_12927</name>
</gene>
<keyword evidence="3" id="KW-1185">Reference proteome</keyword>
<dbReference type="EMBL" id="KB742980">
    <property type="protein sequence ID" value="EOB02237.1"/>
    <property type="molecule type" value="Genomic_DNA"/>
</dbReference>
<feature type="region of interest" description="Disordered" evidence="1">
    <location>
        <begin position="19"/>
        <end position="72"/>
    </location>
</feature>
<sequence>MAFIKHAEHKLLTLSTVNLQRSRRGKKKRRKKKSNETEAMEKSTRCFWGVSTDPSKGLTPRAHRRAAPRARTEAGGRCHEHWLVRGCSSTYEQSVGLSQRRNTAEILREGGCMSSERHRELQTSLQEKLGDVPSRTHPSTVHSEELLESRALPQPHASCPSLTLRPPVFILQASVAASHGKEALGVYSSVFWVTREMSSRRNKGINISRKKLSMLSPHGDTATGGSSSLKPCLDFPETAVQEYLKRLRSCLPQQLPELLNFGGEVTAFCCVTEPKRGHFHEQCPQPRGAGTATSEMPPSLRLSSRTVAPWHGFPCRREIFPPGLVFSEGTVKPLRQRARPSGARSGLLEPSSAAPAAPSNIIVMIKPITSQRSLKAHTMDGLEPATKHKRPVLAGAPPLREHRRLPFPRPEPPDRLQRLHHPDPHFPDDNYGETEQCCAVSFSVFSWETAPLAASMHIYHEMKNKENLRLTDNIKGFKMLEAEARAVPRNIKIAPQ</sequence>
<dbReference type="AlphaFoldDB" id="R0JY56"/>
<evidence type="ECO:0000313" key="2">
    <source>
        <dbReference type="EMBL" id="EOB02237.1"/>
    </source>
</evidence>
<name>R0JY56_ANAPL</name>
<evidence type="ECO:0000256" key="1">
    <source>
        <dbReference type="SAM" id="MobiDB-lite"/>
    </source>
</evidence>
<proteinExistence type="predicted"/>